<evidence type="ECO:0000256" key="2">
    <source>
        <dbReference type="SAM" id="Phobius"/>
    </source>
</evidence>
<accession>A0A1I8B7X7</accession>
<dbReference type="AlphaFoldDB" id="A0A1I8B7X7"/>
<sequence>MIKNNYFIWIILTFISIILLALFIGTVAILFKYCVIYQRRRLHPNDEARNIKTNTDHSRSKSEASHQQSEGIQGEQNTGEFHSNVQSISKVRVQQREIEPISGIIVVHPTPKTVTISQASIPRIEVSKTSQVNNQLIKKDAGQKGLNGESLRESIASSSIIIGQEDGIEIINSNTSSNSATPCCLEEQMLNEANHENMELSKRKVGKIKLEINVKINYKGI</sequence>
<dbReference type="Proteomes" id="UP000095281">
    <property type="component" value="Unplaced"/>
</dbReference>
<keyword evidence="2" id="KW-0472">Membrane</keyword>
<keyword evidence="3" id="KW-1185">Reference proteome</keyword>
<feature type="region of interest" description="Disordered" evidence="1">
    <location>
        <begin position="48"/>
        <end position="79"/>
    </location>
</feature>
<keyword evidence="2" id="KW-1133">Transmembrane helix</keyword>
<evidence type="ECO:0000256" key="1">
    <source>
        <dbReference type="SAM" id="MobiDB-lite"/>
    </source>
</evidence>
<evidence type="ECO:0000313" key="3">
    <source>
        <dbReference type="Proteomes" id="UP000095281"/>
    </source>
</evidence>
<feature type="compositionally biased region" description="Basic and acidic residues" evidence="1">
    <location>
        <begin position="48"/>
        <end position="64"/>
    </location>
</feature>
<reference evidence="4" key="1">
    <citation type="submission" date="2016-11" db="UniProtKB">
        <authorList>
            <consortium name="WormBaseParasite"/>
        </authorList>
    </citation>
    <scope>IDENTIFICATION</scope>
</reference>
<keyword evidence="2" id="KW-0812">Transmembrane</keyword>
<dbReference type="WBParaSite" id="MhA1_Contig1626.frz3.gene3">
    <property type="protein sequence ID" value="MhA1_Contig1626.frz3.gene3"/>
    <property type="gene ID" value="MhA1_Contig1626.frz3.gene3"/>
</dbReference>
<feature type="compositionally biased region" description="Polar residues" evidence="1">
    <location>
        <begin position="65"/>
        <end position="79"/>
    </location>
</feature>
<evidence type="ECO:0000313" key="4">
    <source>
        <dbReference type="WBParaSite" id="MhA1_Contig1626.frz3.gene3"/>
    </source>
</evidence>
<proteinExistence type="predicted"/>
<protein>
    <submittedName>
        <fullName evidence="4">Uncharacterized protein</fullName>
    </submittedName>
</protein>
<name>A0A1I8B7X7_MELHA</name>
<organism evidence="3 4">
    <name type="scientific">Meloidogyne hapla</name>
    <name type="common">Root-knot nematode worm</name>
    <dbReference type="NCBI Taxonomy" id="6305"/>
    <lineage>
        <taxon>Eukaryota</taxon>
        <taxon>Metazoa</taxon>
        <taxon>Ecdysozoa</taxon>
        <taxon>Nematoda</taxon>
        <taxon>Chromadorea</taxon>
        <taxon>Rhabditida</taxon>
        <taxon>Tylenchina</taxon>
        <taxon>Tylenchomorpha</taxon>
        <taxon>Tylenchoidea</taxon>
        <taxon>Meloidogynidae</taxon>
        <taxon>Meloidogyninae</taxon>
        <taxon>Meloidogyne</taxon>
    </lineage>
</organism>
<feature type="transmembrane region" description="Helical" evidence="2">
    <location>
        <begin position="6"/>
        <end position="31"/>
    </location>
</feature>